<keyword evidence="9 17" id="KW-0418">Kinase</keyword>
<dbReference type="Pfam" id="PF13493">
    <property type="entry name" value="DUF4118"/>
    <property type="match status" value="1"/>
</dbReference>
<dbReference type="PANTHER" id="PTHR45569:SF1">
    <property type="entry name" value="SENSOR PROTEIN KDPD"/>
    <property type="match status" value="1"/>
</dbReference>
<dbReference type="CDD" id="cd00075">
    <property type="entry name" value="HATPase"/>
    <property type="match status" value="1"/>
</dbReference>
<dbReference type="GO" id="GO:0005524">
    <property type="term" value="F:ATP binding"/>
    <property type="evidence" value="ECO:0007669"/>
    <property type="project" value="UniProtKB-KW"/>
</dbReference>
<dbReference type="SUPFAM" id="SSF52402">
    <property type="entry name" value="Adenine nucleotide alpha hydrolases-like"/>
    <property type="match status" value="1"/>
</dbReference>
<dbReference type="GO" id="GO:0000155">
    <property type="term" value="F:phosphorelay sensor kinase activity"/>
    <property type="evidence" value="ECO:0007669"/>
    <property type="project" value="InterPro"/>
</dbReference>
<evidence type="ECO:0000313" key="17">
    <source>
        <dbReference type="EMBL" id="TNC46685.1"/>
    </source>
</evidence>
<evidence type="ECO:0000256" key="12">
    <source>
        <dbReference type="ARBA" id="ARBA00023012"/>
    </source>
</evidence>
<protein>
    <recommendedName>
        <fullName evidence="4">histidine kinase</fullName>
        <ecNumber evidence="4">2.7.13.3</ecNumber>
    </recommendedName>
</protein>
<dbReference type="EMBL" id="VDFR01000080">
    <property type="protein sequence ID" value="TNC43601.1"/>
    <property type="molecule type" value="Genomic_DNA"/>
</dbReference>
<evidence type="ECO:0000256" key="14">
    <source>
        <dbReference type="SAM" id="Phobius"/>
    </source>
</evidence>
<comment type="catalytic activity">
    <reaction evidence="1">
        <text>ATP + protein L-histidine = ADP + protein N-phospho-L-histidine.</text>
        <dbReference type="EC" id="2.7.13.3"/>
    </reaction>
</comment>
<dbReference type="SUPFAM" id="SSF55874">
    <property type="entry name" value="ATPase domain of HSP90 chaperone/DNA topoisomerase II/histidine kinase"/>
    <property type="match status" value="1"/>
</dbReference>
<evidence type="ECO:0000256" key="2">
    <source>
        <dbReference type="ARBA" id="ARBA00004141"/>
    </source>
</evidence>
<reference evidence="17 18" key="1">
    <citation type="submission" date="2019-05" db="EMBL/GenBank/DDBJ databases">
        <title>Mumia sp. nov., isolated from the intestinal contents of plateau pika (Ochotona curzoniae) in the Qinghai-Tibet plateau of China.</title>
        <authorList>
            <person name="Tian Z."/>
        </authorList>
    </citation>
    <scope>NUCLEOTIDE SEQUENCE [LARGE SCALE GENOMIC DNA]</scope>
    <source>
        <strain evidence="18">527</strain>
        <strain evidence="17">Z527</strain>
    </source>
</reference>
<dbReference type="Pfam" id="PF00582">
    <property type="entry name" value="Usp"/>
    <property type="match status" value="1"/>
</dbReference>
<keyword evidence="13 14" id="KW-0472">Membrane</keyword>
<dbReference type="Gene3D" id="3.40.50.620">
    <property type="entry name" value="HUPs"/>
    <property type="match status" value="1"/>
</dbReference>
<dbReference type="CDD" id="cd00082">
    <property type="entry name" value="HisKA"/>
    <property type="match status" value="1"/>
</dbReference>
<dbReference type="InterPro" id="IPR027417">
    <property type="entry name" value="P-loop_NTPase"/>
</dbReference>
<dbReference type="InterPro" id="IPR014729">
    <property type="entry name" value="Rossmann-like_a/b/a_fold"/>
</dbReference>
<feature type="transmembrane region" description="Helical" evidence="14">
    <location>
        <begin position="383"/>
        <end position="403"/>
    </location>
</feature>
<evidence type="ECO:0000313" key="16">
    <source>
        <dbReference type="EMBL" id="TNC43601.1"/>
    </source>
</evidence>
<dbReference type="FunFam" id="3.40.50.300:FF:000483">
    <property type="entry name" value="Sensor histidine kinase KdpD"/>
    <property type="match status" value="1"/>
</dbReference>
<comment type="subcellular location">
    <subcellularLocation>
        <location evidence="3">Cell membrane</location>
    </subcellularLocation>
    <subcellularLocation>
        <location evidence="2">Membrane</location>
        <topology evidence="2">Multi-pass membrane protein</topology>
    </subcellularLocation>
</comment>
<dbReference type="Proteomes" id="UP000306740">
    <property type="component" value="Unassembled WGS sequence"/>
</dbReference>
<evidence type="ECO:0000256" key="11">
    <source>
        <dbReference type="ARBA" id="ARBA00022989"/>
    </source>
</evidence>
<evidence type="ECO:0000256" key="6">
    <source>
        <dbReference type="ARBA" id="ARBA00022679"/>
    </source>
</evidence>
<keyword evidence="8" id="KW-0547">Nucleotide-binding</keyword>
<dbReference type="RefSeq" id="WP_139105931.1">
    <property type="nucleotide sequence ID" value="NZ_VDFR01000053.1"/>
</dbReference>
<keyword evidence="10" id="KW-0067">ATP-binding</keyword>
<dbReference type="InterPro" id="IPR025201">
    <property type="entry name" value="KdpD_TM"/>
</dbReference>
<dbReference type="InterPro" id="IPR006016">
    <property type="entry name" value="UspA"/>
</dbReference>
<feature type="transmembrane region" description="Helical" evidence="14">
    <location>
        <begin position="415"/>
        <end position="448"/>
    </location>
</feature>
<dbReference type="GO" id="GO:0005737">
    <property type="term" value="C:cytoplasm"/>
    <property type="evidence" value="ECO:0007669"/>
    <property type="project" value="UniProtKB-ARBA"/>
</dbReference>
<keyword evidence="5" id="KW-0597">Phosphoprotein</keyword>
<dbReference type="InterPro" id="IPR003594">
    <property type="entry name" value="HATPase_dom"/>
</dbReference>
<dbReference type="EC" id="2.7.13.3" evidence="4"/>
<evidence type="ECO:0000313" key="18">
    <source>
        <dbReference type="Proteomes" id="UP000306740"/>
    </source>
</evidence>
<dbReference type="InterPro" id="IPR038318">
    <property type="entry name" value="KdpD_sf"/>
</dbReference>
<keyword evidence="12" id="KW-0902">Two-component regulatory system</keyword>
<dbReference type="Pfam" id="PF02702">
    <property type="entry name" value="KdpD"/>
    <property type="match status" value="1"/>
</dbReference>
<dbReference type="InterPro" id="IPR005467">
    <property type="entry name" value="His_kinase_dom"/>
</dbReference>
<evidence type="ECO:0000256" key="4">
    <source>
        <dbReference type="ARBA" id="ARBA00012438"/>
    </source>
</evidence>
<dbReference type="Gene3D" id="1.20.120.620">
    <property type="entry name" value="Backbone structure of the membrane domain of e. Coli histidine kinase receptor kdpd"/>
    <property type="match status" value="1"/>
</dbReference>
<gene>
    <name evidence="17" type="ORF">FHE65_12165</name>
    <name evidence="16" type="ORF">FHE65_18270</name>
</gene>
<proteinExistence type="predicted"/>
<dbReference type="InterPro" id="IPR036890">
    <property type="entry name" value="HATPase_C_sf"/>
</dbReference>
<dbReference type="InterPro" id="IPR003661">
    <property type="entry name" value="HisK_dim/P_dom"/>
</dbReference>
<evidence type="ECO:0000256" key="7">
    <source>
        <dbReference type="ARBA" id="ARBA00022692"/>
    </source>
</evidence>
<dbReference type="EMBL" id="VDFR01000053">
    <property type="protein sequence ID" value="TNC46685.1"/>
    <property type="molecule type" value="Genomic_DNA"/>
</dbReference>
<dbReference type="PRINTS" id="PR00344">
    <property type="entry name" value="BCTRLSENSOR"/>
</dbReference>
<sequence>MDHPPGRRGRLRVYLGAAPGVGKTYAMLDEGHRRAARGTDVVVAYVETHGRVHTAAQLDGLEVVPRRRLDHGGSTYEEMDLTAVLARRPEVALVDELAHTNVAGSGHVKRWEDVEALLEAGIDVVTTVNVQHLESLNDVVEAITGVRQRETVPDHVVRTADAVELVDMSPQALRRRLSHGNVYAADKVDAALSRYFREGNLSALRELALLWVADRVDEGLERYRHEHRIDASWPTRERVVVAVTGGAESGTLLRRAARIAGRTVGGEWRAVYVARRDGLSGTSPDRLARLHAMATDMGGSFHTVVADDVASGILDFARAENASQILIGASRRRRWSSALRPGVGERVIAGSGDVDVHIVHHDEARRASRDGDRRPDLGTRRVVLGYALGVLAPLAATLGLDSTAHLHDLTLESMVMLSVVVVVALVGGLVPALMSAVLSALLLNWFFVAPTHTLTVASGQYVAVIAVFVVVGAAVASVVDLAAGRAAQARRASAEADALAVLSHSLLYAGESLPRLLAQACEVFGMRGAAILARDGDDWRTEVAHGDAPAAVAEADVAVPIDDTTSLVLRGRTLPAADRRLVTAYAAHAGVIRERTRAAAQHARAHELAEADRTRTALLAAVSHDLRSPLAALKASVTSLRNDEITWSADDEAELLMTIEESTDRLDALVANLLDMSRLRAGAVSALPAEVDVTEVARRAIAPLPGSDRVLATSPDDLPLAWADPGLLERVLANLCENALKHTSGGVAVQASAYIEHDGTAYVCVRVVDHGPGVADSELDRLFAPFQRLGDVPQGDGVGLGLAVARGLTEAMAGTLEAEETPGGGLTFVLTLPQAEVRGTTLAPEEKA</sequence>
<keyword evidence="7 14" id="KW-0812">Transmembrane</keyword>
<evidence type="ECO:0000256" key="13">
    <source>
        <dbReference type="ARBA" id="ARBA00023136"/>
    </source>
</evidence>
<name>A0A5C4MQH1_9ACTN</name>
<comment type="caution">
    <text evidence="17">The sequence shown here is derived from an EMBL/GenBank/DDBJ whole genome shotgun (WGS) entry which is preliminary data.</text>
</comment>
<organism evidence="17 18">
    <name type="scientific">Mumia zhuanghuii</name>
    <dbReference type="NCBI Taxonomy" id="2585211"/>
    <lineage>
        <taxon>Bacteria</taxon>
        <taxon>Bacillati</taxon>
        <taxon>Actinomycetota</taxon>
        <taxon>Actinomycetes</taxon>
        <taxon>Propionibacteriales</taxon>
        <taxon>Nocardioidaceae</taxon>
        <taxon>Mumia</taxon>
    </lineage>
</organism>
<dbReference type="OrthoDB" id="9806130at2"/>
<evidence type="ECO:0000256" key="3">
    <source>
        <dbReference type="ARBA" id="ARBA00004236"/>
    </source>
</evidence>
<evidence type="ECO:0000256" key="8">
    <source>
        <dbReference type="ARBA" id="ARBA00022741"/>
    </source>
</evidence>
<evidence type="ECO:0000256" key="1">
    <source>
        <dbReference type="ARBA" id="ARBA00000085"/>
    </source>
</evidence>
<dbReference type="AlphaFoldDB" id="A0A5C4MQH1"/>
<dbReference type="InterPro" id="IPR036097">
    <property type="entry name" value="HisK_dim/P_sf"/>
</dbReference>
<dbReference type="Pfam" id="PF00512">
    <property type="entry name" value="HisKA"/>
    <property type="match status" value="1"/>
</dbReference>
<dbReference type="SMART" id="SM00388">
    <property type="entry name" value="HisKA"/>
    <property type="match status" value="1"/>
</dbReference>
<dbReference type="SMART" id="SM00387">
    <property type="entry name" value="HATPase_c"/>
    <property type="match status" value="1"/>
</dbReference>
<dbReference type="InterPro" id="IPR052023">
    <property type="entry name" value="Histidine_kinase_KdpD"/>
</dbReference>
<evidence type="ECO:0000259" key="15">
    <source>
        <dbReference type="PROSITE" id="PS50109"/>
    </source>
</evidence>
<evidence type="ECO:0000256" key="9">
    <source>
        <dbReference type="ARBA" id="ARBA00022777"/>
    </source>
</evidence>
<dbReference type="Gene3D" id="3.30.565.10">
    <property type="entry name" value="Histidine kinase-like ATPase, C-terminal domain"/>
    <property type="match status" value="1"/>
</dbReference>
<dbReference type="PANTHER" id="PTHR45569">
    <property type="entry name" value="SENSOR PROTEIN KDPD"/>
    <property type="match status" value="1"/>
</dbReference>
<dbReference type="SUPFAM" id="SSF47384">
    <property type="entry name" value="Homodimeric domain of signal transducing histidine kinase"/>
    <property type="match status" value="1"/>
</dbReference>
<evidence type="ECO:0000256" key="10">
    <source>
        <dbReference type="ARBA" id="ARBA00022840"/>
    </source>
</evidence>
<accession>A0A5C4MQH1</accession>
<keyword evidence="6" id="KW-0808">Transferase</keyword>
<evidence type="ECO:0000256" key="5">
    <source>
        <dbReference type="ARBA" id="ARBA00022553"/>
    </source>
</evidence>
<dbReference type="GO" id="GO:0005886">
    <property type="term" value="C:plasma membrane"/>
    <property type="evidence" value="ECO:0007669"/>
    <property type="project" value="UniProtKB-SubCell"/>
</dbReference>
<dbReference type="PROSITE" id="PS50109">
    <property type="entry name" value="HIS_KIN"/>
    <property type="match status" value="1"/>
</dbReference>
<keyword evidence="11 14" id="KW-1133">Transmembrane helix</keyword>
<dbReference type="Pfam" id="PF02518">
    <property type="entry name" value="HATPase_c"/>
    <property type="match status" value="1"/>
</dbReference>
<feature type="transmembrane region" description="Helical" evidence="14">
    <location>
        <begin position="460"/>
        <end position="483"/>
    </location>
</feature>
<dbReference type="InterPro" id="IPR004358">
    <property type="entry name" value="Sig_transdc_His_kin-like_C"/>
</dbReference>
<dbReference type="InterPro" id="IPR003852">
    <property type="entry name" value="Sig_transdc_His_kinase_KdpD_N"/>
</dbReference>
<dbReference type="Gene3D" id="3.40.50.300">
    <property type="entry name" value="P-loop containing nucleotide triphosphate hydrolases"/>
    <property type="match status" value="1"/>
</dbReference>
<dbReference type="Gene3D" id="1.10.287.130">
    <property type="match status" value="1"/>
</dbReference>
<feature type="domain" description="Histidine kinase" evidence="15">
    <location>
        <begin position="621"/>
        <end position="836"/>
    </location>
</feature>